<dbReference type="SMART" id="SM00028">
    <property type="entry name" value="TPR"/>
    <property type="match status" value="2"/>
</dbReference>
<dbReference type="RefSeq" id="WP_369313262.1">
    <property type="nucleotide sequence ID" value="NZ_JBEHZE010000001.1"/>
</dbReference>
<organism evidence="2 3">
    <name type="scientific">Hyphococcus lacteus</name>
    <dbReference type="NCBI Taxonomy" id="3143536"/>
    <lineage>
        <taxon>Bacteria</taxon>
        <taxon>Pseudomonadati</taxon>
        <taxon>Pseudomonadota</taxon>
        <taxon>Alphaproteobacteria</taxon>
        <taxon>Parvularculales</taxon>
        <taxon>Parvularculaceae</taxon>
        <taxon>Hyphococcus</taxon>
    </lineage>
</organism>
<proteinExistence type="predicted"/>
<feature type="chain" id="PRO_5045100387" description="Tetratricopeptide repeat protein" evidence="1">
    <location>
        <begin position="22"/>
        <end position="214"/>
    </location>
</feature>
<dbReference type="Proteomes" id="UP001560685">
    <property type="component" value="Unassembled WGS sequence"/>
</dbReference>
<comment type="caution">
    <text evidence="2">The sequence shown here is derived from an EMBL/GenBank/DDBJ whole genome shotgun (WGS) entry which is preliminary data.</text>
</comment>
<evidence type="ECO:0000313" key="3">
    <source>
        <dbReference type="Proteomes" id="UP001560685"/>
    </source>
</evidence>
<accession>A0ABV3Z3D5</accession>
<reference evidence="2 3" key="1">
    <citation type="submission" date="2024-05" db="EMBL/GenBank/DDBJ databases">
        <title>Three bacterial strains, DH-69, EH-24, and ECK-19 isolated from coastal sediments.</title>
        <authorList>
            <person name="Ye Y.-Q."/>
            <person name="Du Z.-J."/>
        </authorList>
    </citation>
    <scope>NUCLEOTIDE SEQUENCE [LARGE SCALE GENOMIC DNA]</scope>
    <source>
        <strain evidence="2 3">ECK-19</strain>
    </source>
</reference>
<evidence type="ECO:0000313" key="2">
    <source>
        <dbReference type="EMBL" id="MEX6633307.1"/>
    </source>
</evidence>
<evidence type="ECO:0008006" key="4">
    <source>
        <dbReference type="Google" id="ProtNLM"/>
    </source>
</evidence>
<evidence type="ECO:0000256" key="1">
    <source>
        <dbReference type="SAM" id="SignalP"/>
    </source>
</evidence>
<dbReference type="EMBL" id="JBEHZE010000001">
    <property type="protein sequence ID" value="MEX6633307.1"/>
    <property type="molecule type" value="Genomic_DNA"/>
</dbReference>
<dbReference type="InterPro" id="IPR011990">
    <property type="entry name" value="TPR-like_helical_dom_sf"/>
</dbReference>
<sequence length="214" mass="22792">MLVLSLIAAASVALSATPRYADCVTLVDADLEIGRIAAQQWVNEGGGADARHCLAGADIKAGFPKLAAVRLEEIAERDDAGDDYMRAQVLNQAALAWLQADQPELAKAALGKAQKIVPDSGELQLTAAKIYGVEESWQDVIEAVTTAEKAKIVSAETFVLRGRGRYIFGAYERAADDVVAALSLEPTNIDALVLRGDLAQVGIKIDVYFAPPNR</sequence>
<name>A0ABV3Z3D5_9PROT</name>
<gene>
    <name evidence="2" type="ORF">ABFZ84_07065</name>
</gene>
<dbReference type="InterPro" id="IPR019734">
    <property type="entry name" value="TPR_rpt"/>
</dbReference>
<dbReference type="SUPFAM" id="SSF48452">
    <property type="entry name" value="TPR-like"/>
    <property type="match status" value="1"/>
</dbReference>
<keyword evidence="3" id="KW-1185">Reference proteome</keyword>
<protein>
    <recommendedName>
        <fullName evidence="4">Tetratricopeptide repeat protein</fullName>
    </recommendedName>
</protein>
<dbReference type="Gene3D" id="1.25.40.10">
    <property type="entry name" value="Tetratricopeptide repeat domain"/>
    <property type="match status" value="1"/>
</dbReference>
<keyword evidence="1" id="KW-0732">Signal</keyword>
<feature type="signal peptide" evidence="1">
    <location>
        <begin position="1"/>
        <end position="21"/>
    </location>
</feature>